<dbReference type="Proteomes" id="UP000299102">
    <property type="component" value="Unassembled WGS sequence"/>
</dbReference>
<protein>
    <recommendedName>
        <fullName evidence="3">Mariner Mos1 transposase</fullName>
    </recommendedName>
</protein>
<dbReference type="Gene3D" id="3.30.420.10">
    <property type="entry name" value="Ribonuclease H-like superfamily/Ribonuclease H"/>
    <property type="match status" value="1"/>
</dbReference>
<dbReference type="InterPro" id="IPR036397">
    <property type="entry name" value="RNaseH_sf"/>
</dbReference>
<dbReference type="GO" id="GO:0003676">
    <property type="term" value="F:nucleic acid binding"/>
    <property type="evidence" value="ECO:0007669"/>
    <property type="project" value="InterPro"/>
</dbReference>
<dbReference type="Pfam" id="PF01359">
    <property type="entry name" value="Transposase_1"/>
    <property type="match status" value="1"/>
</dbReference>
<sequence length="119" mass="13721">MDPSWLLLLKYDYGRSNAVYDIATEDKTWIYCNMLERTQQSSVWVFEGDSKTTKLRQARSVGKNMIAVFYSKTGPVCTIPLEEQKTVNAEWPEETVVAFSQHAQNMLFKPMVLVFSKTI</sequence>
<dbReference type="AlphaFoldDB" id="A0A4C1SH50"/>
<organism evidence="1 2">
    <name type="scientific">Eumeta variegata</name>
    <name type="common">Bagworm moth</name>
    <name type="synonym">Eumeta japonica</name>
    <dbReference type="NCBI Taxonomy" id="151549"/>
    <lineage>
        <taxon>Eukaryota</taxon>
        <taxon>Metazoa</taxon>
        <taxon>Ecdysozoa</taxon>
        <taxon>Arthropoda</taxon>
        <taxon>Hexapoda</taxon>
        <taxon>Insecta</taxon>
        <taxon>Pterygota</taxon>
        <taxon>Neoptera</taxon>
        <taxon>Endopterygota</taxon>
        <taxon>Lepidoptera</taxon>
        <taxon>Glossata</taxon>
        <taxon>Ditrysia</taxon>
        <taxon>Tineoidea</taxon>
        <taxon>Psychidae</taxon>
        <taxon>Oiketicinae</taxon>
        <taxon>Eumeta</taxon>
    </lineage>
</organism>
<reference evidence="1 2" key="1">
    <citation type="journal article" date="2019" name="Commun. Biol.">
        <title>The bagworm genome reveals a unique fibroin gene that provides high tensile strength.</title>
        <authorList>
            <person name="Kono N."/>
            <person name="Nakamura H."/>
            <person name="Ohtoshi R."/>
            <person name="Tomita M."/>
            <person name="Numata K."/>
            <person name="Arakawa K."/>
        </authorList>
    </citation>
    <scope>NUCLEOTIDE SEQUENCE [LARGE SCALE GENOMIC DNA]</scope>
</reference>
<gene>
    <name evidence="1" type="ORF">EVAR_70783_1</name>
</gene>
<name>A0A4C1SH50_EUMVA</name>
<comment type="caution">
    <text evidence="1">The sequence shown here is derived from an EMBL/GenBank/DDBJ whole genome shotgun (WGS) entry which is preliminary data.</text>
</comment>
<dbReference type="EMBL" id="BGZK01003385">
    <property type="protein sequence ID" value="GBP00697.1"/>
    <property type="molecule type" value="Genomic_DNA"/>
</dbReference>
<dbReference type="InterPro" id="IPR001888">
    <property type="entry name" value="Transposase_1"/>
</dbReference>
<keyword evidence="2" id="KW-1185">Reference proteome</keyword>
<evidence type="ECO:0000313" key="2">
    <source>
        <dbReference type="Proteomes" id="UP000299102"/>
    </source>
</evidence>
<proteinExistence type="predicted"/>
<accession>A0A4C1SH50</accession>
<evidence type="ECO:0000313" key="1">
    <source>
        <dbReference type="EMBL" id="GBP00697.1"/>
    </source>
</evidence>
<dbReference type="OrthoDB" id="10017160at2759"/>
<evidence type="ECO:0008006" key="3">
    <source>
        <dbReference type="Google" id="ProtNLM"/>
    </source>
</evidence>